<dbReference type="InterPro" id="IPR050484">
    <property type="entry name" value="Transf_Hexapept/Carb_Anhydrase"/>
</dbReference>
<comment type="caution">
    <text evidence="1">The sequence shown here is derived from an EMBL/GenBank/DDBJ whole genome shotgun (WGS) entry which is preliminary data.</text>
</comment>
<dbReference type="InterPro" id="IPR011004">
    <property type="entry name" value="Trimer_LpxA-like_sf"/>
</dbReference>
<dbReference type="OrthoDB" id="9803036at2"/>
<dbReference type="STRING" id="314230.DSM3645_23746"/>
<dbReference type="SUPFAM" id="SSF51161">
    <property type="entry name" value="Trimeric LpxA-like enzymes"/>
    <property type="match status" value="1"/>
</dbReference>
<dbReference type="AlphaFoldDB" id="A3ZQI3"/>
<dbReference type="Gene3D" id="2.160.10.10">
    <property type="entry name" value="Hexapeptide repeat proteins"/>
    <property type="match status" value="1"/>
</dbReference>
<gene>
    <name evidence="1" type="ORF">DSM3645_23746</name>
</gene>
<evidence type="ECO:0000313" key="2">
    <source>
        <dbReference type="Proteomes" id="UP000004358"/>
    </source>
</evidence>
<dbReference type="eggNOG" id="COG0663">
    <property type="taxonomic scope" value="Bacteria"/>
</dbReference>
<proteinExistence type="predicted"/>
<sequence length="175" mass="18350">MTKRLQLEFHDHLIAATAWIAPTATVLGDVTLGHESIVLFSAVVRGDTEQIRIGAACNVQDGAVLHADPGSPCLLGDRVSVGHRAIVHGAVVEDDVLIGMGAIVLNGAKIGAGSLVAAGALITENCVIPPRSVVMGVPGKVVRHTTDEDLARIHHASEHYRLASQEYLEAYEGIG</sequence>
<dbReference type="PANTHER" id="PTHR13061">
    <property type="entry name" value="DYNACTIN SUBUNIT P25"/>
    <property type="match status" value="1"/>
</dbReference>
<reference evidence="1 2" key="1">
    <citation type="submission" date="2006-02" db="EMBL/GenBank/DDBJ databases">
        <authorList>
            <person name="Amann R."/>
            <person name="Ferriera S."/>
            <person name="Johnson J."/>
            <person name="Kravitz S."/>
            <person name="Halpern A."/>
            <person name="Remington K."/>
            <person name="Beeson K."/>
            <person name="Tran B."/>
            <person name="Rogers Y.-H."/>
            <person name="Friedman R."/>
            <person name="Venter J.C."/>
        </authorList>
    </citation>
    <scope>NUCLEOTIDE SEQUENCE [LARGE SCALE GENOMIC DNA]</scope>
    <source>
        <strain evidence="1 2">DSM 3645</strain>
    </source>
</reference>
<dbReference type="InterPro" id="IPR047324">
    <property type="entry name" value="LbH_gamma_CA-like"/>
</dbReference>
<dbReference type="PANTHER" id="PTHR13061:SF29">
    <property type="entry name" value="GAMMA CARBONIC ANHYDRASE-LIKE 1, MITOCHONDRIAL-RELATED"/>
    <property type="match status" value="1"/>
</dbReference>
<accession>A3ZQI3</accession>
<name>A3ZQI3_9BACT</name>
<dbReference type="InterPro" id="IPR001451">
    <property type="entry name" value="Hexapep"/>
</dbReference>
<evidence type="ECO:0000313" key="1">
    <source>
        <dbReference type="EMBL" id="EAQ81459.1"/>
    </source>
</evidence>
<dbReference type="CDD" id="cd04645">
    <property type="entry name" value="LbH_gamma_CA_like"/>
    <property type="match status" value="1"/>
</dbReference>
<protein>
    <submittedName>
        <fullName evidence="1">Ferripyochelin-binding protein</fullName>
    </submittedName>
</protein>
<dbReference type="HOGENOM" id="CLU_064827_4_0_0"/>
<dbReference type="Proteomes" id="UP000004358">
    <property type="component" value="Unassembled WGS sequence"/>
</dbReference>
<dbReference type="EMBL" id="AANZ01000005">
    <property type="protein sequence ID" value="EAQ81459.1"/>
    <property type="molecule type" value="Genomic_DNA"/>
</dbReference>
<dbReference type="Pfam" id="PF00132">
    <property type="entry name" value="Hexapep"/>
    <property type="match status" value="1"/>
</dbReference>
<dbReference type="RefSeq" id="WP_002652648.1">
    <property type="nucleotide sequence ID" value="NZ_CH672376.1"/>
</dbReference>
<organism evidence="1 2">
    <name type="scientific">Blastopirellula marina DSM 3645</name>
    <dbReference type="NCBI Taxonomy" id="314230"/>
    <lineage>
        <taxon>Bacteria</taxon>
        <taxon>Pseudomonadati</taxon>
        <taxon>Planctomycetota</taxon>
        <taxon>Planctomycetia</taxon>
        <taxon>Pirellulales</taxon>
        <taxon>Pirellulaceae</taxon>
        <taxon>Blastopirellula</taxon>
    </lineage>
</organism>